<gene>
    <name evidence="2" type="ORF">ACFQ3J_26645</name>
</gene>
<dbReference type="InterPro" id="IPR021631">
    <property type="entry name" value="DUF3238"/>
</dbReference>
<evidence type="ECO:0000313" key="2">
    <source>
        <dbReference type="EMBL" id="MFD1131689.1"/>
    </source>
</evidence>
<dbReference type="Pfam" id="PF11579">
    <property type="entry name" value="DUF3238"/>
    <property type="match status" value="1"/>
</dbReference>
<feature type="region of interest" description="Disordered" evidence="1">
    <location>
        <begin position="180"/>
        <end position="203"/>
    </location>
</feature>
<protein>
    <submittedName>
        <fullName evidence="2">DUF3238 domain-containing protein</fullName>
    </submittedName>
</protein>
<comment type="caution">
    <text evidence="2">The sequence shown here is derived from an EMBL/GenBank/DDBJ whole genome shotgun (WGS) entry which is preliminary data.</text>
</comment>
<dbReference type="Proteomes" id="UP001597169">
    <property type="component" value="Unassembled WGS sequence"/>
</dbReference>
<reference evidence="3" key="1">
    <citation type="journal article" date="2019" name="Int. J. Syst. Evol. Microbiol.">
        <title>The Global Catalogue of Microorganisms (GCM) 10K type strain sequencing project: providing services to taxonomists for standard genome sequencing and annotation.</title>
        <authorList>
            <consortium name="The Broad Institute Genomics Platform"/>
            <consortium name="The Broad Institute Genome Sequencing Center for Infectious Disease"/>
            <person name="Wu L."/>
            <person name="Ma J."/>
        </authorList>
    </citation>
    <scope>NUCLEOTIDE SEQUENCE [LARGE SCALE GENOMIC DNA]</scope>
    <source>
        <strain evidence="3">CCUG 53519</strain>
    </source>
</reference>
<name>A0ABW3Q0B4_9BACL</name>
<evidence type="ECO:0000256" key="1">
    <source>
        <dbReference type="SAM" id="MobiDB-lite"/>
    </source>
</evidence>
<dbReference type="RefSeq" id="WP_379294394.1">
    <property type="nucleotide sequence ID" value="NZ_JBHTKX010000014.1"/>
</dbReference>
<organism evidence="2 3">
    <name type="scientific">Paenibacillus provencensis</name>
    <dbReference type="NCBI Taxonomy" id="441151"/>
    <lineage>
        <taxon>Bacteria</taxon>
        <taxon>Bacillati</taxon>
        <taxon>Bacillota</taxon>
        <taxon>Bacilli</taxon>
        <taxon>Bacillales</taxon>
        <taxon>Paenibacillaceae</taxon>
        <taxon>Paenibacillus</taxon>
    </lineage>
</organism>
<evidence type="ECO:0000313" key="3">
    <source>
        <dbReference type="Proteomes" id="UP001597169"/>
    </source>
</evidence>
<sequence length="203" mass="22533">MLNTNITRLIINIQSSFYLVCGWCQRRWYYPNKPVILSVQDIGLFSIKRGLAYKIRTLLAVPLVDFNNKEIKHFKSVGSTTERTVDIETGEVLRQFTGHASSAGLTISNQSISSTSATFKLRASAANPLVSSAPTIDWEYTITVTNTGKVTVNGAHDGYPAHEIYKRVDYGTPTRIYTHDPRVTGETPASLAPPMEHSVNRTV</sequence>
<proteinExistence type="predicted"/>
<keyword evidence="3" id="KW-1185">Reference proteome</keyword>
<accession>A0ABW3Q0B4</accession>
<dbReference type="EMBL" id="JBHTKX010000014">
    <property type="protein sequence ID" value="MFD1131689.1"/>
    <property type="molecule type" value="Genomic_DNA"/>
</dbReference>